<dbReference type="InterPro" id="IPR002815">
    <property type="entry name" value="Spo11/TopoVI_A"/>
</dbReference>
<reference evidence="2" key="1">
    <citation type="submission" date="2021-07" db="EMBL/GenBank/DDBJ databases">
        <authorList>
            <person name="Catto M.A."/>
            <person name="Jacobson A."/>
            <person name="Kennedy G."/>
            <person name="Labadie P."/>
            <person name="Hunt B.G."/>
            <person name="Srinivasan R."/>
        </authorList>
    </citation>
    <scope>NUCLEOTIDE SEQUENCE</scope>
    <source>
        <strain evidence="2">PL_HMW_Pooled</strain>
        <tissue evidence="2">Head</tissue>
    </source>
</reference>
<dbReference type="GO" id="GO:0000706">
    <property type="term" value="P:meiotic DNA double-strand break processing"/>
    <property type="evidence" value="ECO:0007669"/>
    <property type="project" value="TreeGrafter"/>
</dbReference>
<proteinExistence type="predicted"/>
<dbReference type="Gene3D" id="3.40.1360.10">
    <property type="match status" value="1"/>
</dbReference>
<dbReference type="EMBL" id="JAHWGI010000255">
    <property type="protein sequence ID" value="KAK3911253.1"/>
    <property type="molecule type" value="Genomic_DNA"/>
</dbReference>
<dbReference type="SUPFAM" id="SSF56726">
    <property type="entry name" value="DNA topoisomerase IV, alpha subunit"/>
    <property type="match status" value="1"/>
</dbReference>
<dbReference type="PRINTS" id="PR01550">
    <property type="entry name" value="TOP6AFAMILY"/>
</dbReference>
<keyword evidence="3" id="KW-1185">Reference proteome</keyword>
<gene>
    <name evidence="2" type="ORF">KUF71_004382</name>
</gene>
<sequence length="335" mass="36777">MSSQDSWRSLLERGLQSLLKDELSQDKENISSLSTLGEPLTEDRRNEALHCVEIEVFRLLRQLVNGEGLELLIPKVTKWDRQLYYEDVTFLKSQREVDDGALSVSRVLRLPPWHLGLLATAKGLVAGDLTITTVDGEVLDCSSNPGGVLIPGDVCAVQSVQSTAKFMLVLEKDTIFQRVLQEGILDRLGPCIVVTGKGYPDVSTRALLSRLEAELRLPMLAVMDADPHGVHIMCVYRFGTQTCPLALPSLRWLGVLPSELSSLGLRSAPLTPKDLVLARALLDKKCLRNAAGIRAEIETFLSAGRKGEVDALLDISPCYITDVYLPNKIAAAHVL</sequence>
<name>A0AAE1L9C8_9NEOP</name>
<dbReference type="GO" id="GO:0003677">
    <property type="term" value="F:DNA binding"/>
    <property type="evidence" value="ECO:0007669"/>
    <property type="project" value="InterPro"/>
</dbReference>
<comment type="caution">
    <text evidence="2">The sequence shown here is derived from an EMBL/GenBank/DDBJ whole genome shotgun (WGS) entry which is preliminary data.</text>
</comment>
<feature type="domain" description="Topoisomerase 6 subunit A/Spo11 TOPRIM" evidence="1">
    <location>
        <begin position="166"/>
        <end position="329"/>
    </location>
</feature>
<dbReference type="CDD" id="cd00223">
    <property type="entry name" value="TOPRIM_TopoIIB_SPO"/>
    <property type="match status" value="1"/>
</dbReference>
<dbReference type="AlphaFoldDB" id="A0AAE1L9C8"/>
<dbReference type="PANTHER" id="PTHR10848:SF0">
    <property type="entry name" value="MEIOTIC RECOMBINATION PROTEIN SPO11"/>
    <property type="match status" value="1"/>
</dbReference>
<dbReference type="GO" id="GO:0003918">
    <property type="term" value="F:DNA topoisomerase type II (double strand cut, ATP-hydrolyzing) activity"/>
    <property type="evidence" value="ECO:0007669"/>
    <property type="project" value="InterPro"/>
</dbReference>
<dbReference type="Pfam" id="PF21180">
    <property type="entry name" value="TOP6A-Spo11_Toprim"/>
    <property type="match status" value="1"/>
</dbReference>
<dbReference type="PANTHER" id="PTHR10848">
    <property type="entry name" value="MEIOTIC RECOMBINATION PROTEIN SPO11"/>
    <property type="match status" value="1"/>
</dbReference>
<organism evidence="2 3">
    <name type="scientific">Frankliniella fusca</name>
    <dbReference type="NCBI Taxonomy" id="407009"/>
    <lineage>
        <taxon>Eukaryota</taxon>
        <taxon>Metazoa</taxon>
        <taxon>Ecdysozoa</taxon>
        <taxon>Arthropoda</taxon>
        <taxon>Hexapoda</taxon>
        <taxon>Insecta</taxon>
        <taxon>Pterygota</taxon>
        <taxon>Neoptera</taxon>
        <taxon>Paraneoptera</taxon>
        <taxon>Thysanoptera</taxon>
        <taxon>Terebrantia</taxon>
        <taxon>Thripoidea</taxon>
        <taxon>Thripidae</taxon>
        <taxon>Frankliniella</taxon>
    </lineage>
</organism>
<reference evidence="2" key="2">
    <citation type="journal article" date="2023" name="BMC Genomics">
        <title>Pest status, molecular evolution, and epigenetic factors derived from the genome assembly of Frankliniella fusca, a thysanopteran phytovirus vector.</title>
        <authorList>
            <person name="Catto M.A."/>
            <person name="Labadie P.E."/>
            <person name="Jacobson A.L."/>
            <person name="Kennedy G.G."/>
            <person name="Srinivasan R."/>
            <person name="Hunt B.G."/>
        </authorList>
    </citation>
    <scope>NUCLEOTIDE SEQUENCE</scope>
    <source>
        <strain evidence="2">PL_HMW_Pooled</strain>
    </source>
</reference>
<evidence type="ECO:0000259" key="1">
    <source>
        <dbReference type="Pfam" id="PF21180"/>
    </source>
</evidence>
<dbReference type="InterPro" id="IPR036078">
    <property type="entry name" value="Spo11/TopoVI_A_sf"/>
</dbReference>
<protein>
    <submittedName>
        <fullName evidence="2">Meiotic recombination protein SPO11</fullName>
    </submittedName>
</protein>
<evidence type="ECO:0000313" key="2">
    <source>
        <dbReference type="EMBL" id="KAK3911253.1"/>
    </source>
</evidence>
<dbReference type="InterPro" id="IPR034136">
    <property type="entry name" value="TOPRIM_Topo6A/Spo11"/>
</dbReference>
<evidence type="ECO:0000313" key="3">
    <source>
        <dbReference type="Proteomes" id="UP001219518"/>
    </source>
</evidence>
<accession>A0AAE1L9C8</accession>
<dbReference type="PRINTS" id="PR01552">
    <property type="entry name" value="TPISMRASE6A"/>
</dbReference>
<dbReference type="GO" id="GO:0006265">
    <property type="term" value="P:DNA topological change"/>
    <property type="evidence" value="ECO:0007669"/>
    <property type="project" value="InterPro"/>
</dbReference>
<dbReference type="InterPro" id="IPR004085">
    <property type="entry name" value="TopoVI_A"/>
</dbReference>
<dbReference type="GO" id="GO:0042138">
    <property type="term" value="P:meiotic DNA double-strand break formation"/>
    <property type="evidence" value="ECO:0007669"/>
    <property type="project" value="TreeGrafter"/>
</dbReference>
<dbReference type="GO" id="GO:0000228">
    <property type="term" value="C:nuclear chromosome"/>
    <property type="evidence" value="ECO:0007669"/>
    <property type="project" value="TreeGrafter"/>
</dbReference>
<dbReference type="Proteomes" id="UP001219518">
    <property type="component" value="Unassembled WGS sequence"/>
</dbReference>
<dbReference type="GO" id="GO:0007131">
    <property type="term" value="P:reciprocal meiotic recombination"/>
    <property type="evidence" value="ECO:0007669"/>
    <property type="project" value="TreeGrafter"/>
</dbReference>